<reference evidence="1 2" key="1">
    <citation type="submission" date="2017-02" db="EMBL/GenBank/DDBJ databases">
        <authorList>
            <person name="Peterson S.W."/>
        </authorList>
    </citation>
    <scope>NUCLEOTIDE SEQUENCE [LARGE SCALE GENOMIC DNA]</scope>
    <source>
        <strain evidence="1 2">ATCC 17233</strain>
    </source>
</reference>
<organism evidence="1 2">
    <name type="scientific">Eubacterium ruminantium</name>
    <dbReference type="NCBI Taxonomy" id="42322"/>
    <lineage>
        <taxon>Bacteria</taxon>
        <taxon>Bacillati</taxon>
        <taxon>Bacillota</taxon>
        <taxon>Clostridia</taxon>
        <taxon>Eubacteriales</taxon>
        <taxon>Eubacteriaceae</taxon>
        <taxon>Eubacterium</taxon>
    </lineage>
</organism>
<dbReference type="AlphaFoldDB" id="A0A1T4P188"/>
<dbReference type="RefSeq" id="WP_078787618.1">
    <property type="nucleotide sequence ID" value="NZ_FMTO01000009.1"/>
</dbReference>
<name>A0A1T4P188_9FIRM</name>
<evidence type="ECO:0000313" key="2">
    <source>
        <dbReference type="Proteomes" id="UP000189857"/>
    </source>
</evidence>
<dbReference type="Proteomes" id="UP000189857">
    <property type="component" value="Unassembled WGS sequence"/>
</dbReference>
<gene>
    <name evidence="1" type="ORF">SAMN02745110_01795</name>
</gene>
<keyword evidence="2" id="KW-1185">Reference proteome</keyword>
<evidence type="ECO:0000313" key="1">
    <source>
        <dbReference type="EMBL" id="SJZ85016.1"/>
    </source>
</evidence>
<proteinExistence type="predicted"/>
<accession>A0A1T4P188</accession>
<protein>
    <submittedName>
        <fullName evidence="1">Uncharacterized protein</fullName>
    </submittedName>
</protein>
<dbReference type="EMBL" id="FUXA01000010">
    <property type="protein sequence ID" value="SJZ85016.1"/>
    <property type="molecule type" value="Genomic_DNA"/>
</dbReference>
<sequence>MEWNMCKNGLPLKSGKYLVIRLIFKHLSVDTMYFASDLSNLDQYSFKYKKRPGFYDFDSEYGYYEVDKVIAWGETPEIPQEIREQYN</sequence>